<reference evidence="1" key="1">
    <citation type="submission" date="2024-07" db="EMBL/GenBank/DDBJ databases">
        <title>Metagenome and Metagenome-Assembled Genomes of Archaea from a hot spring from the geothermal field of Los Azufres, Mexico.</title>
        <authorList>
            <person name="Marin-Paredes R."/>
            <person name="Martinez-Romero E."/>
            <person name="Servin-Garciduenas L.E."/>
        </authorList>
    </citation>
    <scope>NUCLEOTIDE SEQUENCE</scope>
</reference>
<dbReference type="Proteomes" id="UP000033636">
    <property type="component" value="Unassembled WGS sequence"/>
</dbReference>
<organism evidence="1 2">
    <name type="scientific">Thermoproteus sp. AZ2</name>
    <dbReference type="NCBI Taxonomy" id="1609232"/>
    <lineage>
        <taxon>Archaea</taxon>
        <taxon>Thermoproteota</taxon>
        <taxon>Thermoprotei</taxon>
        <taxon>Thermoproteales</taxon>
        <taxon>Thermoproteaceae</taxon>
        <taxon>Thermoproteus</taxon>
    </lineage>
</organism>
<dbReference type="EC" id="3.4.23.-" evidence="1"/>
<dbReference type="EMBL" id="JZWT02000040">
    <property type="protein sequence ID" value="MFB6491502.1"/>
    <property type="molecule type" value="Genomic_DNA"/>
</dbReference>
<keyword evidence="1" id="KW-0378">Hydrolase</keyword>
<comment type="caution">
    <text evidence="1">The sequence shown here is derived from an EMBL/GenBank/DDBJ whole genome shotgun (WGS) entry which is preliminary data.</text>
</comment>
<gene>
    <name evidence="1" type="ORF">TU35_009790</name>
</gene>
<keyword evidence="1" id="KW-0645">Protease</keyword>
<proteinExistence type="predicted"/>
<accession>A0ACC6V373</accession>
<sequence length="1070" mass="112995">MRAALALVLLAAALAPALKAFAISLSSCASYLANATYVGLPSGYYYWSIAVAGPATVQIRADLTATAPVEVAVISSGGGFIYQTQPSQSLSGEYDVSINGSGIYYVAVYNPSGSAVDVYGWLAAQACGPYAPAGWVRGFLALHNTTLGLEMAPMGVAAYGVVNASGAYYAYTLETDAVMGKAYIPSGVSASDYSSSGSYYGDAFSVQLNAYVAVQLADGRTQYYWAQDVVMLENGALWVDDNVWNMSSTYSHLSSSAIRGNGQVSGGQVYLYGMPGTSSGSVPFGWVTLEISAGVSGGSAVIRFYADGQNYDTVYITPSAPATSAYIVIAPATTIGGLPLDLELVFAGLGGDEPYAVLQSGSLQLQLYVDVNGAWTPPPSAWSVGYSTYEKGYAAVSSNGMGSAAVSPGPSNVAELWSGTIVVGPTGVVATTDTDLTQYLPQALYFNNGTRLFLEAVYINGEPAPYSALGDVPVGSLVIGRYVKQYYVTIEAPGNTTAGWYDVNSTLYVQPVVYLGNLTRLVEPTPAEVVVSGPLNITVEYARQYYVAINSPINATAGWYNAGSIIVVEEPPVVNLGNSTRLVEPKLNGRPLPVSLEVDGPINATVSYTKQFYVVLRAPGNTTADWYNAGAVLAIQPVVYFGNGTRLTEPRPAQIVVSAPINATVEYTRQYYVVISAPVNSTELWVDAGSSITVSEPPVIDFGNSTRLVRPEINGTPLPYTVTVDRPLDIAVEYTRQYYVTISAPGNTTEDWYDAGSVLYIQPVVYFNNGTRLASPRPAYVAVSGPLNVTVEYAKQYYVVISAPGNMTAGWFNEGAVLAVQPLVDFGNLTRLVNPEPAQIAVSRPLNVTVEYTKQYYVTIKAYENETAGWFNAGSRIVVDETPVVDLGNRTRLVEPSIGGEPLPLALAVAAPLNISVSYVKQYLVSVSSVFGSSSAWLNAGSRFSVNASARAVGPAYFKPAYLVVGGRAEPLAPLEASGPLDIRVVYVAEANASAASLGLPALYAEAELVCGNKSAATSAFLTYSLRLAVADPPTYDCRLNEAAVPLALPIAAAAMAAAVAAVWRRRARQ</sequence>
<evidence type="ECO:0000313" key="2">
    <source>
        <dbReference type="Proteomes" id="UP000033636"/>
    </source>
</evidence>
<evidence type="ECO:0000313" key="1">
    <source>
        <dbReference type="EMBL" id="MFB6491502.1"/>
    </source>
</evidence>
<protein>
    <submittedName>
        <fullName evidence="1">Thermopsin family protease</fullName>
        <ecNumber evidence="1">3.4.23.-</ecNumber>
    </submittedName>
</protein>
<name>A0ACC6V373_9CREN</name>